<dbReference type="InterPro" id="IPR050951">
    <property type="entry name" value="Retrovirus_Pol_polyprotein"/>
</dbReference>
<keyword evidence="13" id="KW-0238">DNA-binding</keyword>
<dbReference type="InterPro" id="IPR021109">
    <property type="entry name" value="Peptidase_aspartic_dom_sf"/>
</dbReference>
<dbReference type="GO" id="GO:0006310">
    <property type="term" value="P:DNA recombination"/>
    <property type="evidence" value="ECO:0007669"/>
    <property type="project" value="UniProtKB-KW"/>
</dbReference>
<dbReference type="GO" id="GO:0003887">
    <property type="term" value="F:DNA-directed DNA polymerase activity"/>
    <property type="evidence" value="ECO:0007669"/>
    <property type="project" value="UniProtKB-KW"/>
</dbReference>
<evidence type="ECO:0000256" key="14">
    <source>
        <dbReference type="ARBA" id="ARBA00023172"/>
    </source>
</evidence>
<dbReference type="Proteomes" id="UP000765509">
    <property type="component" value="Unassembled WGS sequence"/>
</dbReference>
<dbReference type="FunFam" id="1.10.340.70:FF:000001">
    <property type="entry name" value="Retrovirus-related Pol polyprotein from transposon gypsy-like Protein"/>
    <property type="match status" value="1"/>
</dbReference>
<keyword evidence="3" id="KW-0548">Nucleotidyltransferase</keyword>
<feature type="domain" description="Reverse transcriptase RNase H-like" evidence="15">
    <location>
        <begin position="214"/>
        <end position="286"/>
    </location>
</feature>
<evidence type="ECO:0008006" key="20">
    <source>
        <dbReference type="Google" id="ProtNLM"/>
    </source>
</evidence>
<evidence type="ECO:0000259" key="16">
    <source>
        <dbReference type="Pfam" id="PF17921"/>
    </source>
</evidence>
<keyword evidence="6" id="KW-0064">Aspartyl protease</keyword>
<dbReference type="GO" id="GO:0004190">
    <property type="term" value="F:aspartic-type endopeptidase activity"/>
    <property type="evidence" value="ECO:0007669"/>
    <property type="project" value="UniProtKB-KW"/>
</dbReference>
<keyword evidence="9" id="KW-0460">Magnesium</keyword>
<gene>
    <name evidence="18" type="ORF">O181_014091</name>
</gene>
<evidence type="ECO:0000256" key="11">
    <source>
        <dbReference type="ARBA" id="ARBA00022918"/>
    </source>
</evidence>
<comment type="caution">
    <text evidence="18">The sequence shown here is derived from an EMBL/GenBank/DDBJ whole genome shotgun (WGS) entry which is preliminary data.</text>
</comment>
<evidence type="ECO:0000259" key="17">
    <source>
        <dbReference type="Pfam" id="PF24626"/>
    </source>
</evidence>
<dbReference type="InterPro" id="IPR043502">
    <property type="entry name" value="DNA/RNA_pol_sf"/>
</dbReference>
<dbReference type="Gene3D" id="3.30.420.10">
    <property type="entry name" value="Ribonuclease H-like superfamily/Ribonuclease H"/>
    <property type="match status" value="2"/>
</dbReference>
<dbReference type="CDD" id="cd09274">
    <property type="entry name" value="RNase_HI_RT_Ty3"/>
    <property type="match status" value="1"/>
</dbReference>
<keyword evidence="1" id="KW-0645">Protease</keyword>
<keyword evidence="2" id="KW-0808">Transferase</keyword>
<dbReference type="EMBL" id="AVOT02003717">
    <property type="protein sequence ID" value="MBW0474376.1"/>
    <property type="molecule type" value="Genomic_DNA"/>
</dbReference>
<dbReference type="InterPro" id="IPR036397">
    <property type="entry name" value="RNaseH_sf"/>
</dbReference>
<keyword evidence="12" id="KW-0239">DNA-directed DNA polymerase</keyword>
<name>A0A9Q3BXI9_9BASI</name>
<evidence type="ECO:0000313" key="18">
    <source>
        <dbReference type="EMBL" id="MBW0474376.1"/>
    </source>
</evidence>
<dbReference type="GO" id="GO:0006508">
    <property type="term" value="P:proteolysis"/>
    <property type="evidence" value="ECO:0007669"/>
    <property type="project" value="UniProtKB-KW"/>
</dbReference>
<evidence type="ECO:0000256" key="6">
    <source>
        <dbReference type="ARBA" id="ARBA00022750"/>
    </source>
</evidence>
<keyword evidence="4" id="KW-0540">Nuclease</keyword>
<dbReference type="Gene3D" id="2.40.70.10">
    <property type="entry name" value="Acid Proteases"/>
    <property type="match status" value="1"/>
</dbReference>
<keyword evidence="8" id="KW-0378">Hydrolase</keyword>
<dbReference type="GO" id="GO:0046872">
    <property type="term" value="F:metal ion binding"/>
    <property type="evidence" value="ECO:0007669"/>
    <property type="project" value="UniProtKB-KW"/>
</dbReference>
<dbReference type="AlphaFoldDB" id="A0A9Q3BXI9"/>
<dbReference type="OrthoDB" id="2505288at2759"/>
<evidence type="ECO:0000256" key="7">
    <source>
        <dbReference type="ARBA" id="ARBA00022759"/>
    </source>
</evidence>
<evidence type="ECO:0000256" key="9">
    <source>
        <dbReference type="ARBA" id="ARBA00022842"/>
    </source>
</evidence>
<evidence type="ECO:0000313" key="19">
    <source>
        <dbReference type="Proteomes" id="UP000765509"/>
    </source>
</evidence>
<dbReference type="GO" id="GO:0015074">
    <property type="term" value="P:DNA integration"/>
    <property type="evidence" value="ECO:0007669"/>
    <property type="project" value="UniProtKB-KW"/>
</dbReference>
<accession>A0A9Q3BXI9</accession>
<dbReference type="GO" id="GO:0003677">
    <property type="term" value="F:DNA binding"/>
    <property type="evidence" value="ECO:0007669"/>
    <property type="project" value="UniProtKB-KW"/>
</dbReference>
<keyword evidence="14" id="KW-0233">DNA recombination</keyword>
<evidence type="ECO:0000256" key="8">
    <source>
        <dbReference type="ARBA" id="ARBA00022801"/>
    </source>
</evidence>
<keyword evidence="7" id="KW-0255">Endonuclease</keyword>
<evidence type="ECO:0000256" key="5">
    <source>
        <dbReference type="ARBA" id="ARBA00022723"/>
    </source>
</evidence>
<dbReference type="PANTHER" id="PTHR37984:SF5">
    <property type="entry name" value="PROTEIN NYNRIN-LIKE"/>
    <property type="match status" value="1"/>
</dbReference>
<dbReference type="InterPro" id="IPR056924">
    <property type="entry name" value="SH3_Tf2-1"/>
</dbReference>
<evidence type="ECO:0000256" key="2">
    <source>
        <dbReference type="ARBA" id="ARBA00022679"/>
    </source>
</evidence>
<evidence type="ECO:0000256" key="13">
    <source>
        <dbReference type="ARBA" id="ARBA00023125"/>
    </source>
</evidence>
<dbReference type="InterPro" id="IPR041588">
    <property type="entry name" value="Integrase_H2C2"/>
</dbReference>
<protein>
    <recommendedName>
        <fullName evidence="20">Integrase zinc-binding domain-containing protein</fullName>
    </recommendedName>
</protein>
<keyword evidence="10" id="KW-0229">DNA integration</keyword>
<dbReference type="Pfam" id="PF17917">
    <property type="entry name" value="RT_RNaseH"/>
    <property type="match status" value="1"/>
</dbReference>
<sequence length="805" mass="92553">MSELPKKIPLIIFDFSESPSLFVTHHTRNMVELPSFPSFECEFLVNDTPKGEDLILGFDFLNNFNPSIDWRQGLIAFNADHKDYYDLSNSCSNDFSSAKSCAALVGDSRSPSFPSSIHIPSLDSHQSLLSSRDEVFKEIQDFQEDNSVSSLHLFFGNMGLPPSSYHESLEELWDEGEEPEEVETVIKELLKENQLTHQLAQGRFLLSPQLGALRKHPIAFNSRKLIAAELNYEINDKELLGIVWAFLLSLSSPFEVLTNHSPLQYFLSSKVLTCCQSHWAELLSEYHFSITYCPGRLASLSDALSHWDSVYPERGEDFISKNTMNFQQLIKQDEVQHSRYFTIKVESFSNLIDSIQKALWQDSQYRSILQDLGKDWVVVPNDPKVQLNILQKHHDSPLAGHPGQEKTLKLVKRDFHWSSMIQFIKDYVSSCQQCTRNKNIHHKKFVLIKPLSIPNGPWIFLSMDFITQLPLSNSFDSILVIVDRFSKMAVFIPTMSSITSLDLANFFINNIFSKNCLPWRITERVNKRPKQYLWMYVSYHQDDWNTSLPLAKFAYNNSDHSSTKQSPSFTFYGRDPQFDSVNITQDTHAGKLSTKMQSVWQEFKRELEVAINRLKRYADKSRESPPAFNPGEMVWLSSKNIASTRPTKKLSERWLGPFPILKKVITNAYHCKLPSQWKSFHPVFHISLLEPVKKSTIPNGHQEPPSPIIIEEEEKWEPNVKRRPNQPHFICQPPYQSQNSFQDSMPLEYLHPIHLNSLRRLLPYLGAQEFTIQGKGVLSQPQIITPLNGCCSNSNLNPSYGQLAI</sequence>
<evidence type="ECO:0000259" key="15">
    <source>
        <dbReference type="Pfam" id="PF17917"/>
    </source>
</evidence>
<dbReference type="InterPro" id="IPR012337">
    <property type="entry name" value="RNaseH-like_sf"/>
</dbReference>
<dbReference type="SUPFAM" id="SSF56672">
    <property type="entry name" value="DNA/RNA polymerases"/>
    <property type="match status" value="1"/>
</dbReference>
<evidence type="ECO:0000256" key="12">
    <source>
        <dbReference type="ARBA" id="ARBA00022932"/>
    </source>
</evidence>
<keyword evidence="19" id="KW-1185">Reference proteome</keyword>
<dbReference type="Pfam" id="PF17921">
    <property type="entry name" value="Integrase_H2C2"/>
    <property type="match status" value="1"/>
</dbReference>
<organism evidence="18 19">
    <name type="scientific">Austropuccinia psidii MF-1</name>
    <dbReference type="NCBI Taxonomy" id="1389203"/>
    <lineage>
        <taxon>Eukaryota</taxon>
        <taxon>Fungi</taxon>
        <taxon>Dikarya</taxon>
        <taxon>Basidiomycota</taxon>
        <taxon>Pucciniomycotina</taxon>
        <taxon>Pucciniomycetes</taxon>
        <taxon>Pucciniales</taxon>
        <taxon>Sphaerophragmiaceae</taxon>
        <taxon>Austropuccinia</taxon>
    </lineage>
</organism>
<keyword evidence="5" id="KW-0479">Metal-binding</keyword>
<dbReference type="PANTHER" id="PTHR37984">
    <property type="entry name" value="PROTEIN CBG26694"/>
    <property type="match status" value="1"/>
</dbReference>
<dbReference type="Gene3D" id="1.10.340.70">
    <property type="match status" value="1"/>
</dbReference>
<keyword evidence="11" id="KW-0695">RNA-directed DNA polymerase</keyword>
<dbReference type="GO" id="GO:0003964">
    <property type="term" value="F:RNA-directed DNA polymerase activity"/>
    <property type="evidence" value="ECO:0007669"/>
    <property type="project" value="UniProtKB-KW"/>
</dbReference>
<dbReference type="SUPFAM" id="SSF53098">
    <property type="entry name" value="Ribonuclease H-like"/>
    <property type="match status" value="1"/>
</dbReference>
<evidence type="ECO:0000256" key="4">
    <source>
        <dbReference type="ARBA" id="ARBA00022722"/>
    </source>
</evidence>
<evidence type="ECO:0000256" key="3">
    <source>
        <dbReference type="ARBA" id="ARBA00022695"/>
    </source>
</evidence>
<feature type="domain" description="Tf2-1-like SH3-like" evidence="17">
    <location>
        <begin position="631"/>
        <end position="692"/>
    </location>
</feature>
<proteinExistence type="predicted"/>
<reference evidence="18" key="1">
    <citation type="submission" date="2021-03" db="EMBL/GenBank/DDBJ databases">
        <title>Draft genome sequence of rust myrtle Austropuccinia psidii MF-1, a brazilian biotype.</title>
        <authorList>
            <person name="Quecine M.C."/>
            <person name="Pachon D.M.R."/>
            <person name="Bonatelli M.L."/>
            <person name="Correr F.H."/>
            <person name="Franceschini L.M."/>
            <person name="Leite T.F."/>
            <person name="Margarido G.R.A."/>
            <person name="Almeida C.A."/>
            <person name="Ferrarezi J.A."/>
            <person name="Labate C.A."/>
        </authorList>
    </citation>
    <scope>NUCLEOTIDE SEQUENCE</scope>
    <source>
        <strain evidence="18">MF-1</strain>
    </source>
</reference>
<evidence type="ECO:0000256" key="10">
    <source>
        <dbReference type="ARBA" id="ARBA00022908"/>
    </source>
</evidence>
<feature type="domain" description="Integrase zinc-binding" evidence="16">
    <location>
        <begin position="382"/>
        <end position="439"/>
    </location>
</feature>
<dbReference type="Pfam" id="PF24626">
    <property type="entry name" value="SH3_Tf2-1"/>
    <property type="match status" value="1"/>
</dbReference>
<evidence type="ECO:0000256" key="1">
    <source>
        <dbReference type="ARBA" id="ARBA00022670"/>
    </source>
</evidence>
<dbReference type="InterPro" id="IPR041373">
    <property type="entry name" value="RT_RNaseH"/>
</dbReference>
<dbReference type="GO" id="GO:0004519">
    <property type="term" value="F:endonuclease activity"/>
    <property type="evidence" value="ECO:0007669"/>
    <property type="project" value="UniProtKB-KW"/>
</dbReference>